<dbReference type="Gene3D" id="1.25.40.500">
    <property type="entry name" value="TFIID subunit TAF5, NTD2 domain"/>
    <property type="match status" value="1"/>
</dbReference>
<evidence type="ECO:0000256" key="16">
    <source>
        <dbReference type="ARBA" id="ARBA00023163"/>
    </source>
</evidence>
<feature type="region of interest" description="Disordered" evidence="19">
    <location>
        <begin position="317"/>
        <end position="337"/>
    </location>
</feature>
<feature type="compositionally biased region" description="Low complexity" evidence="19">
    <location>
        <begin position="665"/>
        <end position="686"/>
    </location>
</feature>
<dbReference type="InterPro" id="IPR015404">
    <property type="entry name" value="Vps5_C"/>
</dbReference>
<keyword evidence="22" id="KW-1185">Reference proteome</keyword>
<reference evidence="21" key="1">
    <citation type="submission" date="2021-04" db="EMBL/GenBank/DDBJ databases">
        <title>Draft genome of Fusarium avenaceum strain F156N33, isolated from an atmospheric sample in Virginia.</title>
        <authorList>
            <person name="Yang S."/>
            <person name="Vinatzer B.A."/>
            <person name="Coleman J."/>
        </authorList>
    </citation>
    <scope>NUCLEOTIDE SEQUENCE</scope>
    <source>
        <strain evidence="21">F156N33</strain>
    </source>
</reference>
<gene>
    <name evidence="21" type="ORF">KAF25_004859</name>
</gene>
<evidence type="ECO:0000256" key="6">
    <source>
        <dbReference type="ARBA" id="ARBA00010883"/>
    </source>
</evidence>
<evidence type="ECO:0000256" key="4">
    <source>
        <dbReference type="ARBA" id="ARBA00004555"/>
    </source>
</evidence>
<keyword evidence="9" id="KW-0597">Phosphoprotein</keyword>
<evidence type="ECO:0000256" key="2">
    <source>
        <dbReference type="ARBA" id="ARBA00004287"/>
    </source>
</evidence>
<dbReference type="Pfam" id="PF08513">
    <property type="entry name" value="LisH"/>
    <property type="match status" value="1"/>
</dbReference>
<proteinExistence type="inferred from homology"/>
<dbReference type="SUPFAM" id="SSF50978">
    <property type="entry name" value="WD40 repeat-like"/>
    <property type="match status" value="1"/>
</dbReference>
<dbReference type="SMART" id="SM00667">
    <property type="entry name" value="LisH"/>
    <property type="match status" value="1"/>
</dbReference>
<dbReference type="GO" id="GO:0016251">
    <property type="term" value="F:RNA polymerase II general transcription initiation factor activity"/>
    <property type="evidence" value="ECO:0007669"/>
    <property type="project" value="TreeGrafter"/>
</dbReference>
<dbReference type="InterPro" id="IPR020472">
    <property type="entry name" value="WD40_PAC1"/>
</dbReference>
<dbReference type="GO" id="GO:0015031">
    <property type="term" value="P:protein transport"/>
    <property type="evidence" value="ECO:0007669"/>
    <property type="project" value="UniProtKB-KW"/>
</dbReference>
<feature type="compositionally biased region" description="Polar residues" evidence="19">
    <location>
        <begin position="931"/>
        <end position="942"/>
    </location>
</feature>
<dbReference type="Gene3D" id="1.20.1270.60">
    <property type="entry name" value="Arfaptin homology (AH) domain/BAR domain"/>
    <property type="match status" value="1"/>
</dbReference>
<feature type="repeat" description="WD" evidence="18">
    <location>
        <begin position="494"/>
        <end position="525"/>
    </location>
</feature>
<dbReference type="GO" id="GO:0005669">
    <property type="term" value="C:transcription factor TFIID complex"/>
    <property type="evidence" value="ECO:0007669"/>
    <property type="project" value="TreeGrafter"/>
</dbReference>
<dbReference type="Pfam" id="PF00787">
    <property type="entry name" value="PX"/>
    <property type="match status" value="1"/>
</dbReference>
<keyword evidence="8" id="KW-0963">Cytoplasm</keyword>
<dbReference type="Gene3D" id="2.130.10.10">
    <property type="entry name" value="YVTN repeat-like/Quinoprotein amine dehydrogenase"/>
    <property type="match status" value="2"/>
</dbReference>
<keyword evidence="7" id="KW-0813">Transport</keyword>
<dbReference type="GO" id="GO:0005794">
    <property type="term" value="C:Golgi apparatus"/>
    <property type="evidence" value="ECO:0007669"/>
    <property type="project" value="UniProtKB-SubCell"/>
</dbReference>
<evidence type="ECO:0000256" key="12">
    <source>
        <dbReference type="ARBA" id="ARBA00022927"/>
    </source>
</evidence>
<feature type="compositionally biased region" description="Low complexity" evidence="19">
    <location>
        <begin position="804"/>
        <end position="839"/>
    </location>
</feature>
<dbReference type="GO" id="GO:0005829">
    <property type="term" value="C:cytosol"/>
    <property type="evidence" value="ECO:0007669"/>
    <property type="project" value="GOC"/>
</dbReference>
<feature type="region of interest" description="Disordered" evidence="19">
    <location>
        <begin position="804"/>
        <end position="944"/>
    </location>
</feature>
<evidence type="ECO:0000256" key="17">
    <source>
        <dbReference type="ARBA" id="ARBA00023242"/>
    </source>
</evidence>
<evidence type="ECO:0000256" key="10">
    <source>
        <dbReference type="ARBA" id="ARBA00022574"/>
    </source>
</evidence>
<dbReference type="SMART" id="SM00320">
    <property type="entry name" value="WD40"/>
    <property type="match status" value="6"/>
</dbReference>
<feature type="region of interest" description="Disordered" evidence="19">
    <location>
        <begin position="661"/>
        <end position="719"/>
    </location>
</feature>
<dbReference type="FunFam" id="3.30.1520.10:FF:000013">
    <property type="entry name" value="Putative Sorting nexin 3"/>
    <property type="match status" value="1"/>
</dbReference>
<organism evidence="21 22">
    <name type="scientific">Fusarium avenaceum</name>
    <dbReference type="NCBI Taxonomy" id="40199"/>
    <lineage>
        <taxon>Eukaryota</taxon>
        <taxon>Fungi</taxon>
        <taxon>Dikarya</taxon>
        <taxon>Ascomycota</taxon>
        <taxon>Pezizomycotina</taxon>
        <taxon>Sordariomycetes</taxon>
        <taxon>Hypocreomycetidae</taxon>
        <taxon>Hypocreales</taxon>
        <taxon>Nectriaceae</taxon>
        <taxon>Fusarium</taxon>
        <taxon>Fusarium tricinctum species complex</taxon>
    </lineage>
</organism>
<evidence type="ECO:0000256" key="8">
    <source>
        <dbReference type="ARBA" id="ARBA00022490"/>
    </source>
</evidence>
<dbReference type="FunFam" id="1.20.1270.60:FF:000022">
    <property type="entry name" value="Sorting nexin 3 protein"/>
    <property type="match status" value="1"/>
</dbReference>
<dbReference type="SUPFAM" id="SSF103657">
    <property type="entry name" value="BAR/IMD domain-like"/>
    <property type="match status" value="1"/>
</dbReference>
<evidence type="ECO:0000256" key="3">
    <source>
        <dbReference type="ARBA" id="ARBA00004496"/>
    </source>
</evidence>
<evidence type="ECO:0000256" key="11">
    <source>
        <dbReference type="ARBA" id="ARBA00022737"/>
    </source>
</evidence>
<dbReference type="InterPro" id="IPR007582">
    <property type="entry name" value="TFIID_NTD2"/>
</dbReference>
<dbReference type="PROSITE" id="PS50896">
    <property type="entry name" value="LISH"/>
    <property type="match status" value="1"/>
</dbReference>
<dbReference type="InterPro" id="IPR037868">
    <property type="entry name" value="PX_Vps5"/>
</dbReference>
<dbReference type="GO" id="GO:0030904">
    <property type="term" value="C:retromer complex"/>
    <property type="evidence" value="ECO:0007669"/>
    <property type="project" value="UniProtKB-ARBA"/>
</dbReference>
<feature type="compositionally biased region" description="Low complexity" evidence="19">
    <location>
        <begin position="696"/>
        <end position="708"/>
    </location>
</feature>
<keyword evidence="16" id="KW-0804">Transcription</keyword>
<evidence type="ECO:0000313" key="22">
    <source>
        <dbReference type="Proteomes" id="UP000782241"/>
    </source>
</evidence>
<feature type="repeat" description="WD" evidence="18">
    <location>
        <begin position="470"/>
        <end position="487"/>
    </location>
</feature>
<feature type="region of interest" description="Disordered" evidence="19">
    <location>
        <begin position="1346"/>
        <end position="1373"/>
    </location>
</feature>
<dbReference type="Gene3D" id="3.30.1520.10">
    <property type="entry name" value="Phox-like domain"/>
    <property type="match status" value="1"/>
</dbReference>
<dbReference type="Pfam" id="PF04494">
    <property type="entry name" value="TFIID_NTD2"/>
    <property type="match status" value="1"/>
</dbReference>
<name>A0A9P7KQV8_9HYPO</name>
<evidence type="ECO:0000256" key="14">
    <source>
        <dbReference type="ARBA" id="ARBA00023034"/>
    </source>
</evidence>
<feature type="repeat" description="WD" evidence="18">
    <location>
        <begin position="375"/>
        <end position="409"/>
    </location>
</feature>
<dbReference type="InterPro" id="IPR035803">
    <property type="entry name" value="BAR_Vps5"/>
</dbReference>
<dbReference type="PROSITE" id="PS50082">
    <property type="entry name" value="WD_REPEATS_2"/>
    <property type="match status" value="6"/>
</dbReference>
<evidence type="ECO:0000256" key="13">
    <source>
        <dbReference type="ARBA" id="ARBA00023015"/>
    </source>
</evidence>
<dbReference type="SUPFAM" id="SSF160897">
    <property type="entry name" value="Taf5 N-terminal domain-like"/>
    <property type="match status" value="1"/>
</dbReference>
<comment type="subcellular location">
    <subcellularLocation>
        <location evidence="3">Cytoplasm</location>
    </subcellularLocation>
    <subcellularLocation>
        <location evidence="4">Golgi apparatus</location>
    </subcellularLocation>
    <subcellularLocation>
        <location evidence="2">Membrane</location>
        <topology evidence="2">Peripheral membrane protein</topology>
        <orientation evidence="2">Cytoplasmic side</orientation>
    </subcellularLocation>
    <subcellularLocation>
        <location evidence="1">Nucleus</location>
    </subcellularLocation>
</comment>
<evidence type="ECO:0000256" key="5">
    <source>
        <dbReference type="ARBA" id="ARBA00009435"/>
    </source>
</evidence>
<dbReference type="InterPro" id="IPR036322">
    <property type="entry name" value="WD40_repeat_dom_sf"/>
</dbReference>
<dbReference type="InterPro" id="IPR015943">
    <property type="entry name" value="WD40/YVTN_repeat-like_dom_sf"/>
</dbReference>
<keyword evidence="11" id="KW-0677">Repeat</keyword>
<accession>A0A9P7KQV8</accession>
<dbReference type="InterPro" id="IPR036871">
    <property type="entry name" value="PX_dom_sf"/>
</dbReference>
<feature type="compositionally biased region" description="Low complexity" evidence="19">
    <location>
        <begin position="27"/>
        <end position="36"/>
    </location>
</feature>
<comment type="caution">
    <text evidence="21">The sequence shown here is derived from an EMBL/GenBank/DDBJ whole genome shotgun (WGS) entry which is preliminary data.</text>
</comment>
<dbReference type="CDD" id="cd08044">
    <property type="entry name" value="TAF5_NTD2"/>
    <property type="match status" value="1"/>
</dbReference>
<dbReference type="CDD" id="cd06861">
    <property type="entry name" value="PX_Vps5p"/>
    <property type="match status" value="1"/>
</dbReference>
<dbReference type="Proteomes" id="UP000782241">
    <property type="component" value="Unassembled WGS sequence"/>
</dbReference>
<keyword evidence="14" id="KW-0333">Golgi apparatus</keyword>
<evidence type="ECO:0000256" key="18">
    <source>
        <dbReference type="PROSITE-ProRule" id="PRU00221"/>
    </source>
</evidence>
<feature type="region of interest" description="Disordered" evidence="19">
    <location>
        <begin position="1"/>
        <end position="45"/>
    </location>
</feature>
<feature type="compositionally biased region" description="Basic and acidic residues" evidence="19">
    <location>
        <begin position="1360"/>
        <end position="1373"/>
    </location>
</feature>
<dbReference type="SUPFAM" id="SSF64268">
    <property type="entry name" value="PX domain"/>
    <property type="match status" value="1"/>
</dbReference>
<dbReference type="InterPro" id="IPR019775">
    <property type="entry name" value="WD40_repeat_CS"/>
</dbReference>
<dbReference type="PROSITE" id="PS50294">
    <property type="entry name" value="WD_REPEATS_REGION"/>
    <property type="match status" value="3"/>
</dbReference>
<dbReference type="PANTHER" id="PTHR19879">
    <property type="entry name" value="TRANSCRIPTION INITIATION FACTOR TFIID"/>
    <property type="match status" value="1"/>
</dbReference>
<dbReference type="Pfam" id="PF00400">
    <property type="entry name" value="WD40"/>
    <property type="match status" value="5"/>
</dbReference>
<keyword evidence="17" id="KW-0539">Nucleus</keyword>
<dbReference type="InterPro" id="IPR027267">
    <property type="entry name" value="AH/BAR_dom_sf"/>
</dbReference>
<dbReference type="PANTHER" id="PTHR19879:SF1">
    <property type="entry name" value="CANNONBALL-RELATED"/>
    <property type="match status" value="1"/>
</dbReference>
<feature type="domain" description="PX" evidence="20">
    <location>
        <begin position="948"/>
        <end position="1065"/>
    </location>
</feature>
<dbReference type="CDD" id="cd00200">
    <property type="entry name" value="WD40"/>
    <property type="match status" value="1"/>
</dbReference>
<dbReference type="GO" id="GO:0005768">
    <property type="term" value="C:endosome"/>
    <property type="evidence" value="ECO:0007669"/>
    <property type="project" value="UniProtKB-ARBA"/>
</dbReference>
<evidence type="ECO:0000259" key="20">
    <source>
        <dbReference type="PROSITE" id="PS50195"/>
    </source>
</evidence>
<evidence type="ECO:0000256" key="7">
    <source>
        <dbReference type="ARBA" id="ARBA00022448"/>
    </source>
</evidence>
<dbReference type="PRINTS" id="PR00320">
    <property type="entry name" value="GPROTEINBRPT"/>
</dbReference>
<dbReference type="PROSITE" id="PS00678">
    <property type="entry name" value="WD_REPEATS_1"/>
    <property type="match status" value="1"/>
</dbReference>
<evidence type="ECO:0000256" key="19">
    <source>
        <dbReference type="SAM" id="MobiDB-lite"/>
    </source>
</evidence>
<dbReference type="GO" id="GO:0042147">
    <property type="term" value="P:retrograde transport, endosome to Golgi"/>
    <property type="evidence" value="ECO:0007669"/>
    <property type="project" value="UniProtKB-ARBA"/>
</dbReference>
<keyword evidence="12" id="KW-0653">Protein transport</keyword>
<dbReference type="InterPro" id="IPR001683">
    <property type="entry name" value="PX_dom"/>
</dbReference>
<dbReference type="GO" id="GO:0035091">
    <property type="term" value="F:phosphatidylinositol binding"/>
    <property type="evidence" value="ECO:0007669"/>
    <property type="project" value="InterPro"/>
</dbReference>
<feature type="repeat" description="WD" evidence="18">
    <location>
        <begin position="580"/>
        <end position="621"/>
    </location>
</feature>
<protein>
    <recommendedName>
        <fullName evidence="20">PX domain-containing protein</fullName>
    </recommendedName>
</protein>
<dbReference type="PROSITE" id="PS50195">
    <property type="entry name" value="PX"/>
    <property type="match status" value="1"/>
</dbReference>
<comment type="similarity">
    <text evidence="6">Belongs to the sorting nexin family.</text>
</comment>
<feature type="repeat" description="WD" evidence="18">
    <location>
        <begin position="536"/>
        <end position="579"/>
    </location>
</feature>
<comment type="similarity">
    <text evidence="5">Belongs to the WD repeat TAF5 family.</text>
</comment>
<evidence type="ECO:0000256" key="1">
    <source>
        <dbReference type="ARBA" id="ARBA00004123"/>
    </source>
</evidence>
<dbReference type="GO" id="GO:0006367">
    <property type="term" value="P:transcription initiation at RNA polymerase II promoter"/>
    <property type="evidence" value="ECO:0007669"/>
    <property type="project" value="TreeGrafter"/>
</dbReference>
<dbReference type="CDD" id="cd07627">
    <property type="entry name" value="BAR_Vps5p"/>
    <property type="match status" value="1"/>
</dbReference>
<dbReference type="Pfam" id="PF09325">
    <property type="entry name" value="Vps5"/>
    <property type="match status" value="1"/>
</dbReference>
<sequence>MSAPSQTPGAPAPGGYQGPAATPPAPAQAATTAGQTGTAGGPMSNQNLNQIVTDYLLKRGFNRTEEVFRSESKHLGPDGKPIYQLANLGPKKYQRAFGLLREWVENNLDIYKFELSKLLWPVFVYSFLELVTHAYTEDAKTFLKDIGPNFQPVHADDLKTLATITLPQHISENPMTKLYRENKYRVPLNQHASGDLFNFLERESDQGGSVIRQLLATYCQVDSTARGPITPFSFEAVYRRSRNMEVESVDTNEGIPGVNIGLSNKDVLDPTAPLKLGPLPMEGDLREDVRAELEEEERRNPPPPGKTSLVEEFDQKIKREESADVPSRAELPLPPSRPRDIMLEMQKLRENRDRFKIDGATGGVGVSISACMFTFHNTLGSVSCMDFSNDGQLVAAGTTESYIRVWSLDGKALPTMNAHEKDAKFNSRKLIGHSGPVYDVSFSDAVSGPPQKLFGDEGKSNTAMDTRPKLLLSASADGQIRLWSLESWSCLCLYKSHDGPAFRTLWGPHGHYFISGGYDKAVRVWMQDHASPQRLLVGHDTAISTLAWHPNGLYVFSASDETDKSIRMWSVVTGGCVRVFTGHNEYISAMECAPNGKILASADCAGNIFFWDLAKGTRIKRSRGHGKGGIWSLSFSVESNVLASGGQDGTVRLWDVELPADPQKASQQQTGDATATGADGANTGSAVGEASRVTAGTTGQTSGSGPTGTHKKKNKEVMVTPDQISAFPTKKTPVMKEREEETDPVATEKYRKQVFAAQFGIDLGLAATALTINLRSPTHDSHSVAPKLVIALLAMDVEESPWADSSQAAAQRALQSEGGSASASQSTPAPSASSSAPRPSRGPRRLVAQPTRLEAVDDPLGPLGAVPEDNGSANDAPPVPPQKEQMVIRTTMPQPQQQRRPADPHNVDDEENDGPKVPRAPPPVEAAQPSAVRTSNQPSVSVEQAAKPSFQITVGDPHKVGDLTSSHIVYSVRTKTTSKGYKQPEFEVKRRYRDFLWLYNTLHGNNPGIVVPPPPDKQAVGRFDSNFVESRRAALEKMLNKTAIHPTLQHDPDLKLFLESETFNVDIKHKERRDPIPTESKGVLGSLGINVGGGNKFVEQDDWFHDRKVYLDALENQLKGLLKAMETMVGQRKMMAEAAGDFSASLHALSTVELSPSLSGPLDALSELQLTIRDVYERQAQQDVLTFGIILEEYIRLIGSVKQAFGQRQKAFYSWHAAESELQKKKTTQDKLLRQGKSQQDRLNQMGAEVGESERKVHQARLLFEDMGRLMRSELDRFEKEKVEDFKSGVETFLESAVEAQKEASRLITSGSGISANKIQLIEKWETFLMQLDAEDDESVFYRPPVYQQQQQQQKGGDTAVDRARARIDEDSD</sequence>
<dbReference type="InterPro" id="IPR001680">
    <property type="entry name" value="WD40_rpt"/>
</dbReference>
<evidence type="ECO:0000313" key="21">
    <source>
        <dbReference type="EMBL" id="KAG5662441.1"/>
    </source>
</evidence>
<keyword evidence="13" id="KW-0805">Transcription regulation</keyword>
<evidence type="ECO:0000256" key="9">
    <source>
        <dbReference type="ARBA" id="ARBA00022553"/>
    </source>
</evidence>
<feature type="region of interest" description="Disordered" evidence="19">
    <location>
        <begin position="291"/>
        <end position="310"/>
    </location>
</feature>
<feature type="repeat" description="WD" evidence="18">
    <location>
        <begin position="630"/>
        <end position="657"/>
    </location>
</feature>
<evidence type="ECO:0000256" key="15">
    <source>
        <dbReference type="ARBA" id="ARBA00023136"/>
    </source>
</evidence>
<keyword evidence="10 18" id="KW-0853">WD repeat</keyword>
<dbReference type="InterPro" id="IPR006594">
    <property type="entry name" value="LisH"/>
</dbReference>
<dbReference type="EMBL" id="JAGPUO010000005">
    <property type="protein sequence ID" value="KAG5662441.1"/>
    <property type="molecule type" value="Genomic_DNA"/>
</dbReference>
<dbReference type="SMART" id="SM00312">
    <property type="entry name" value="PX"/>
    <property type="match status" value="1"/>
</dbReference>
<keyword evidence="15" id="KW-0472">Membrane</keyword>
<feature type="compositionally biased region" description="Basic and acidic residues" evidence="19">
    <location>
        <begin position="291"/>
        <end position="300"/>
    </location>
</feature>
<dbReference type="InterPro" id="IPR037264">
    <property type="entry name" value="TFIID_NTD2_sf"/>
</dbReference>